<keyword evidence="5" id="KW-0862">Zinc</keyword>
<organism evidence="9">
    <name type="scientific">Rhodosorus marinus</name>
    <dbReference type="NCBI Taxonomy" id="101924"/>
    <lineage>
        <taxon>Eukaryota</taxon>
        <taxon>Rhodophyta</taxon>
        <taxon>Stylonematophyceae</taxon>
        <taxon>Stylonematales</taxon>
        <taxon>Stylonemataceae</taxon>
        <taxon>Rhodosorus</taxon>
    </lineage>
</organism>
<protein>
    <recommendedName>
        <fullName evidence="8">C2H2-type domain-containing protein</fullName>
    </recommendedName>
</protein>
<evidence type="ECO:0000313" key="9">
    <source>
        <dbReference type="EMBL" id="CAD8393354.1"/>
    </source>
</evidence>
<feature type="domain" description="C2H2-type" evidence="8">
    <location>
        <begin position="127"/>
        <end position="155"/>
    </location>
</feature>
<reference evidence="9" key="1">
    <citation type="submission" date="2021-01" db="EMBL/GenBank/DDBJ databases">
        <authorList>
            <person name="Corre E."/>
            <person name="Pelletier E."/>
            <person name="Niang G."/>
            <person name="Scheremetjew M."/>
            <person name="Finn R."/>
            <person name="Kale V."/>
            <person name="Holt S."/>
            <person name="Cochrane G."/>
            <person name="Meng A."/>
            <person name="Brown T."/>
            <person name="Cohen L."/>
        </authorList>
    </citation>
    <scope>NUCLEOTIDE SEQUENCE</scope>
    <source>
        <strain evidence="9">UTEX LB 2760</strain>
    </source>
</reference>
<proteinExistence type="predicted"/>
<dbReference type="GO" id="GO:0005634">
    <property type="term" value="C:nucleus"/>
    <property type="evidence" value="ECO:0007669"/>
    <property type="project" value="UniProtKB-SubCell"/>
</dbReference>
<dbReference type="Pfam" id="PF00096">
    <property type="entry name" value="zf-C2H2"/>
    <property type="match status" value="1"/>
</dbReference>
<dbReference type="GO" id="GO:0000978">
    <property type="term" value="F:RNA polymerase II cis-regulatory region sequence-specific DNA binding"/>
    <property type="evidence" value="ECO:0007669"/>
    <property type="project" value="TreeGrafter"/>
</dbReference>
<evidence type="ECO:0000256" key="3">
    <source>
        <dbReference type="ARBA" id="ARBA00022737"/>
    </source>
</evidence>
<dbReference type="PROSITE" id="PS50157">
    <property type="entry name" value="ZINC_FINGER_C2H2_2"/>
    <property type="match status" value="2"/>
</dbReference>
<dbReference type="GO" id="GO:0008270">
    <property type="term" value="F:zinc ion binding"/>
    <property type="evidence" value="ECO:0007669"/>
    <property type="project" value="UniProtKB-KW"/>
</dbReference>
<evidence type="ECO:0000256" key="7">
    <source>
        <dbReference type="PROSITE-ProRule" id="PRU00042"/>
    </source>
</evidence>
<dbReference type="PROSITE" id="PS00028">
    <property type="entry name" value="ZINC_FINGER_C2H2_1"/>
    <property type="match status" value="4"/>
</dbReference>
<dbReference type="GO" id="GO:0000981">
    <property type="term" value="F:DNA-binding transcription factor activity, RNA polymerase II-specific"/>
    <property type="evidence" value="ECO:0007669"/>
    <property type="project" value="TreeGrafter"/>
</dbReference>
<dbReference type="SMART" id="SM00355">
    <property type="entry name" value="ZnF_C2H2"/>
    <property type="match status" value="4"/>
</dbReference>
<comment type="subcellular location">
    <subcellularLocation>
        <location evidence="1">Nucleus</location>
    </subcellularLocation>
</comment>
<keyword evidence="3" id="KW-0677">Repeat</keyword>
<dbReference type="AlphaFoldDB" id="A0A7S0BGM0"/>
<dbReference type="EMBL" id="HBEK01005977">
    <property type="protein sequence ID" value="CAD8393354.1"/>
    <property type="molecule type" value="Transcribed_RNA"/>
</dbReference>
<gene>
    <name evidence="9" type="ORF">RMAR0315_LOCUS3339</name>
</gene>
<dbReference type="PANTHER" id="PTHR24388:SF54">
    <property type="entry name" value="PROTEIN ESCARGOT"/>
    <property type="match status" value="1"/>
</dbReference>
<dbReference type="SUPFAM" id="SSF57667">
    <property type="entry name" value="beta-beta-alpha zinc fingers"/>
    <property type="match status" value="1"/>
</dbReference>
<dbReference type="InterPro" id="IPR050527">
    <property type="entry name" value="Snail/Krueppel_Znf"/>
</dbReference>
<dbReference type="InterPro" id="IPR036236">
    <property type="entry name" value="Znf_C2H2_sf"/>
</dbReference>
<feature type="domain" description="C2H2-type" evidence="8">
    <location>
        <begin position="98"/>
        <end position="126"/>
    </location>
</feature>
<name>A0A7S0BGM0_9RHOD</name>
<evidence type="ECO:0000256" key="5">
    <source>
        <dbReference type="ARBA" id="ARBA00022833"/>
    </source>
</evidence>
<dbReference type="PANTHER" id="PTHR24388">
    <property type="entry name" value="ZINC FINGER PROTEIN"/>
    <property type="match status" value="1"/>
</dbReference>
<keyword evidence="4 7" id="KW-0863">Zinc-finger</keyword>
<accession>A0A7S0BGM0</accession>
<evidence type="ECO:0000256" key="4">
    <source>
        <dbReference type="ARBA" id="ARBA00022771"/>
    </source>
</evidence>
<dbReference type="InterPro" id="IPR013087">
    <property type="entry name" value="Znf_C2H2_type"/>
</dbReference>
<keyword evidence="6" id="KW-0539">Nucleus</keyword>
<sequence length="157" mass="18316">MAKMAGKMSLQFLMCTDQEQDEVMSFISDGDSSPRSKDGKICSECSSPLKFKGEVLYHKLQHGLQKDLIPCHDCKLAFTKMFAYRNHYKCVHEKVKRHKCTKCDKSFFFKKDLPKHVLAVHEKLKPYECPTCTRPFAKKEHMQRHIKALHTPRIEVL</sequence>
<evidence type="ECO:0000256" key="1">
    <source>
        <dbReference type="ARBA" id="ARBA00004123"/>
    </source>
</evidence>
<evidence type="ECO:0000259" key="8">
    <source>
        <dbReference type="PROSITE" id="PS50157"/>
    </source>
</evidence>
<keyword evidence="2" id="KW-0479">Metal-binding</keyword>
<evidence type="ECO:0000256" key="6">
    <source>
        <dbReference type="ARBA" id="ARBA00023242"/>
    </source>
</evidence>
<evidence type="ECO:0000256" key="2">
    <source>
        <dbReference type="ARBA" id="ARBA00022723"/>
    </source>
</evidence>
<dbReference type="Gene3D" id="3.30.160.60">
    <property type="entry name" value="Classic Zinc Finger"/>
    <property type="match status" value="2"/>
</dbReference>